<name>A0AAE9YLQ2_9GAMM</name>
<reference evidence="1 2" key="1">
    <citation type="journal article" date="2015" name="Genome Announc.">
        <title>Draft Genome Sequences of Marine Isolates of Thalassomonas viridans and Thalassomonas actiniarum.</title>
        <authorList>
            <person name="Olonade I."/>
            <person name="van Zyl L.J."/>
            <person name="Trindade M."/>
        </authorList>
    </citation>
    <scope>NUCLEOTIDE SEQUENCE [LARGE SCALE GENOMIC DNA]</scope>
    <source>
        <strain evidence="1 2">A5K-106</strain>
    </source>
</reference>
<dbReference type="KEGG" id="tact:SG35_016435"/>
<dbReference type="Proteomes" id="UP000032568">
    <property type="component" value="Chromosome"/>
</dbReference>
<gene>
    <name evidence="1" type="ORF">SG35_016435</name>
</gene>
<sequence>MAKYTIFGGGPSGLYTAWRLLTSGKATASDTVEIIEWGNYDYGAEGAGDRLPAGRICSHHYQNDTGKSYIEVGGMRYIQWDPAKKEGHQLVTTTISQLGLDSGDSNVVVDFQTTDNPLFFLRGEHFYQKCLVGEYDPSKCNTETTIAPYKTPGNNEKAAGVLIGNISNLITGSNPVTTRAEQCQFYASGTLTSEFNSFVYSPGDTAGNIGYWNVFYDQAGNEGFQYAADAGGYSSNVINWNAANAAVYNGEFAPGGSFKTLSSGFSSLFVALHNKCVEAAASSGAEFTVRKNIRLHSIWSNNGTTEYHLATSLSPEKPSGVPLTTDYAFLAMSPNALELVAGASRYLADRAGINDFLNHNDVQNYLQSVIEQPSFKVAMFFDTQWWENATYPPSIDLANNTFGPTITDLPLRQVYYFGDNAPETQSSPVYGMLASYDDMRFTKFWQEMELGVNERRETPLSRDYQPLHGAGTASDTMEKMLLLQLAKVHYGDPNAAGTIPTPLETVFMDWGLNPFGAGYHAWAAHYDICDVMNRIRTPAVMAGDSNENIFIIGSAFSNDQAWVEGAFCTAESVLVDYLGVSTIATDPVEYPLICSCNNGQKANKGNNRKN</sequence>
<dbReference type="Gene3D" id="3.90.660.10">
    <property type="match status" value="1"/>
</dbReference>
<evidence type="ECO:0000313" key="1">
    <source>
        <dbReference type="EMBL" id="WDD96943.1"/>
    </source>
</evidence>
<evidence type="ECO:0000313" key="2">
    <source>
        <dbReference type="Proteomes" id="UP000032568"/>
    </source>
</evidence>
<dbReference type="AlphaFoldDB" id="A0AAE9YLQ2"/>
<dbReference type="RefSeq" id="WP_044835433.1">
    <property type="nucleotide sequence ID" value="NZ_CP059735.1"/>
</dbReference>
<protein>
    <recommendedName>
        <fullName evidence="3">Amine oxidase domain-containing protein</fullName>
    </recommendedName>
</protein>
<organism evidence="1 2">
    <name type="scientific">Thalassomonas actiniarum</name>
    <dbReference type="NCBI Taxonomy" id="485447"/>
    <lineage>
        <taxon>Bacteria</taxon>
        <taxon>Pseudomonadati</taxon>
        <taxon>Pseudomonadota</taxon>
        <taxon>Gammaproteobacteria</taxon>
        <taxon>Alteromonadales</taxon>
        <taxon>Colwelliaceae</taxon>
        <taxon>Thalassomonas</taxon>
    </lineage>
</organism>
<proteinExistence type="predicted"/>
<reference evidence="1 2" key="2">
    <citation type="journal article" date="2022" name="Mar. Drugs">
        <title>Bioassay-Guided Fractionation Leads to the Detection of Cholic Acid Generated by the Rare Thalassomonas sp.</title>
        <authorList>
            <person name="Pheiffer F."/>
            <person name="Schneider Y.K."/>
            <person name="Hansen E.H."/>
            <person name="Andersen J.H."/>
            <person name="Isaksson J."/>
            <person name="Busche T."/>
            <person name="R C."/>
            <person name="Kalinowski J."/>
            <person name="Zyl L.V."/>
            <person name="Trindade M."/>
        </authorList>
    </citation>
    <scope>NUCLEOTIDE SEQUENCE [LARGE SCALE GENOMIC DNA]</scope>
    <source>
        <strain evidence="1 2">A5K-106</strain>
    </source>
</reference>
<dbReference type="EMBL" id="CP059735">
    <property type="protein sequence ID" value="WDD96943.1"/>
    <property type="molecule type" value="Genomic_DNA"/>
</dbReference>
<accession>A0AAE9YLQ2</accession>
<keyword evidence="2" id="KW-1185">Reference proteome</keyword>
<dbReference type="SUPFAM" id="SSF51905">
    <property type="entry name" value="FAD/NAD(P)-binding domain"/>
    <property type="match status" value="1"/>
</dbReference>
<evidence type="ECO:0008006" key="3">
    <source>
        <dbReference type="Google" id="ProtNLM"/>
    </source>
</evidence>
<dbReference type="InterPro" id="IPR036188">
    <property type="entry name" value="FAD/NAD-bd_sf"/>
</dbReference>
<dbReference type="SUPFAM" id="SSF54373">
    <property type="entry name" value="FAD-linked reductases, C-terminal domain"/>
    <property type="match status" value="1"/>
</dbReference>